<dbReference type="InParanoid" id="A0A165IU65"/>
<proteinExistence type="predicted"/>
<feature type="chain" id="PRO_5007859491" evidence="2">
    <location>
        <begin position="23"/>
        <end position="542"/>
    </location>
</feature>
<feature type="compositionally biased region" description="Low complexity" evidence="1">
    <location>
        <begin position="225"/>
        <end position="380"/>
    </location>
</feature>
<accession>A0A165IU65</accession>
<feature type="region of interest" description="Disordered" evidence="1">
    <location>
        <begin position="223"/>
        <end position="386"/>
    </location>
</feature>
<name>A0A165IU65_XYLHT</name>
<feature type="compositionally biased region" description="Low complexity" evidence="1">
    <location>
        <begin position="150"/>
        <end position="206"/>
    </location>
</feature>
<dbReference type="PANTHER" id="PTHR39613">
    <property type="entry name" value="ANCHORED CELL WALL PROTEIN, PUTATIVE (AFU_ORTHOLOGUE AFUA_4G08960)-RELATED"/>
    <property type="match status" value="1"/>
</dbReference>
<evidence type="ECO:0000259" key="4">
    <source>
        <dbReference type="Pfam" id="PF22799"/>
    </source>
</evidence>
<dbReference type="InterPro" id="IPR018620">
    <property type="entry name" value="Ubiquitin3-bd_protein_But2_C"/>
</dbReference>
<dbReference type="Pfam" id="PF09792">
    <property type="entry name" value="But2"/>
    <property type="match status" value="1"/>
</dbReference>
<evidence type="ECO:0000256" key="2">
    <source>
        <dbReference type="SAM" id="SignalP"/>
    </source>
</evidence>
<feature type="signal peptide" evidence="2">
    <location>
        <begin position="1"/>
        <end position="22"/>
    </location>
</feature>
<dbReference type="RefSeq" id="XP_018190950.1">
    <property type="nucleotide sequence ID" value="XM_018334773.1"/>
</dbReference>
<reference evidence="5 6" key="1">
    <citation type="journal article" date="2016" name="Fungal Biol.">
        <title>The genome of Xylona heveae provides a window into fungal endophytism.</title>
        <authorList>
            <person name="Gazis R."/>
            <person name="Kuo A."/>
            <person name="Riley R."/>
            <person name="LaButti K."/>
            <person name="Lipzen A."/>
            <person name="Lin J."/>
            <person name="Amirebrahimi M."/>
            <person name="Hesse C.N."/>
            <person name="Spatafora J.W."/>
            <person name="Henrissat B."/>
            <person name="Hainaut M."/>
            <person name="Grigoriev I.V."/>
            <person name="Hibbett D.S."/>
        </authorList>
    </citation>
    <scope>NUCLEOTIDE SEQUENCE [LARGE SCALE GENOMIC DNA]</scope>
    <source>
        <strain evidence="5 6">TC161</strain>
    </source>
</reference>
<keyword evidence="6" id="KW-1185">Reference proteome</keyword>
<evidence type="ECO:0000256" key="1">
    <source>
        <dbReference type="SAM" id="MobiDB-lite"/>
    </source>
</evidence>
<dbReference type="InterPro" id="IPR054508">
    <property type="entry name" value="PIR1-like_C"/>
</dbReference>
<evidence type="ECO:0000259" key="3">
    <source>
        <dbReference type="Pfam" id="PF09792"/>
    </source>
</evidence>
<dbReference type="AlphaFoldDB" id="A0A165IU65"/>
<organism evidence="5 6">
    <name type="scientific">Xylona heveae (strain CBS 132557 / TC161)</name>
    <dbReference type="NCBI Taxonomy" id="1328760"/>
    <lineage>
        <taxon>Eukaryota</taxon>
        <taxon>Fungi</taxon>
        <taxon>Dikarya</taxon>
        <taxon>Ascomycota</taxon>
        <taxon>Pezizomycotina</taxon>
        <taxon>Xylonomycetes</taxon>
        <taxon>Xylonales</taxon>
        <taxon>Xylonaceae</taxon>
        <taxon>Xylona</taxon>
    </lineage>
</organism>
<dbReference type="PANTHER" id="PTHR39613:SF1">
    <property type="entry name" value="ANCHORED CELL WALL PROTEIN, PUTATIVE (AFU_ORTHOLOGUE AFUA_4G08960)-RELATED"/>
    <property type="match status" value="1"/>
</dbReference>
<dbReference type="Proteomes" id="UP000076632">
    <property type="component" value="Unassembled WGS sequence"/>
</dbReference>
<feature type="domain" description="Cell wall mannoprotein PIR1-like C-terminal" evidence="4">
    <location>
        <begin position="63"/>
        <end position="137"/>
    </location>
</feature>
<evidence type="ECO:0000313" key="6">
    <source>
        <dbReference type="Proteomes" id="UP000076632"/>
    </source>
</evidence>
<dbReference type="GeneID" id="28899910"/>
<dbReference type="STRING" id="1328760.A0A165IU65"/>
<dbReference type="EMBL" id="KV407455">
    <property type="protein sequence ID" value="KZF25395.1"/>
    <property type="molecule type" value="Genomic_DNA"/>
</dbReference>
<dbReference type="OrthoDB" id="4657524at2759"/>
<dbReference type="Pfam" id="PF22799">
    <property type="entry name" value="PIR1-like_C"/>
    <property type="match status" value="1"/>
</dbReference>
<sequence>MKYVLAPLVFGLGASAAALKRADQCCFTLTASGGKNGTVGQLSDGQNRIGGPYSPANYCLDNGGITDSNHRGCILTPPTTQFQCDEGAKPTGGFAVGSNGQLTHDGSQKFYACGTGDNGAYNIYTSPVENQKDCTEISLTASGCGAQGNTTSSAPTQASTPASSASSIVSSASSSSSIQTSPAPSQPASSQPAGSQPPSGPSTSTIYSTSVVTITSCGPEVTSCPAGSAPGPSSSVPVTESSVPQSSAPTGQPSSAPSQAPSSSAPASVPQSSVPASSQAPSSSAPVSVPQSSVPASSQAPSSSAPASVPQSSAPASSQAPSSSAPASVPQSSAPASTPSSQASTAQSSTPAPSSTQPSSTQPQSSSTVPTSSAPSSSGSGCPTDLNGNYQYPHLIVYTSNKDQNKASGTQYNGEVNSEISTIFNFDIPQSYEGKTCSLMFLFPQQSQLETSSYNFTGSGSIDFAQLSSPATQSTTYANAPGVQTDFGAKNVSPGNSYPITSFPCPAGQALTYEAKLASGDLSLSYFEDWNPSPIGLFIRQC</sequence>
<evidence type="ECO:0000313" key="5">
    <source>
        <dbReference type="EMBL" id="KZF25395.1"/>
    </source>
</evidence>
<keyword evidence="2" id="KW-0732">Signal</keyword>
<gene>
    <name evidence="5" type="ORF">L228DRAFT_265864</name>
</gene>
<feature type="domain" description="Ubiquitin 3 binding protein But2 C-terminal" evidence="3">
    <location>
        <begin position="391"/>
        <end position="532"/>
    </location>
</feature>
<dbReference type="OMA" id="NCGEITL"/>
<feature type="region of interest" description="Disordered" evidence="1">
    <location>
        <begin position="145"/>
        <end position="206"/>
    </location>
</feature>
<protein>
    <submittedName>
        <fullName evidence="5">Uncharacterized protein</fullName>
    </submittedName>
</protein>